<proteinExistence type="predicted"/>
<protein>
    <recommendedName>
        <fullName evidence="1">Phosphatidylglycerol lysyltransferase C-terminal domain-containing protein</fullName>
    </recommendedName>
</protein>
<dbReference type="KEGG" id="cbw:RR42_s1801"/>
<organism evidence="2 3">
    <name type="scientific">Cupriavidus basilensis</name>
    <dbReference type="NCBI Taxonomy" id="68895"/>
    <lineage>
        <taxon>Bacteria</taxon>
        <taxon>Pseudomonadati</taxon>
        <taxon>Pseudomonadota</taxon>
        <taxon>Betaproteobacteria</taxon>
        <taxon>Burkholderiales</taxon>
        <taxon>Burkholderiaceae</taxon>
        <taxon>Cupriavidus</taxon>
    </lineage>
</organism>
<dbReference type="PANTHER" id="PTHR41373">
    <property type="entry name" value="DUF2156 DOMAIN-CONTAINING PROTEIN"/>
    <property type="match status" value="1"/>
</dbReference>
<dbReference type="OrthoDB" id="9765580at2"/>
<evidence type="ECO:0000313" key="2">
    <source>
        <dbReference type="EMBL" id="AJG23389.1"/>
    </source>
</evidence>
<dbReference type="Pfam" id="PF09924">
    <property type="entry name" value="LPG_synthase_C"/>
    <property type="match status" value="1"/>
</dbReference>
<keyword evidence="3" id="KW-1185">Reference proteome</keyword>
<feature type="domain" description="Phosphatidylglycerol lysyltransferase C-terminal" evidence="1">
    <location>
        <begin position="41"/>
        <end position="295"/>
    </location>
</feature>
<dbReference type="EMBL" id="CP010537">
    <property type="protein sequence ID" value="AJG23389.1"/>
    <property type="molecule type" value="Genomic_DNA"/>
</dbReference>
<dbReference type="InterPro" id="IPR024320">
    <property type="entry name" value="LPG_synthase_C"/>
</dbReference>
<evidence type="ECO:0000259" key="1">
    <source>
        <dbReference type="Pfam" id="PF09924"/>
    </source>
</evidence>
<dbReference type="RefSeq" id="WP_043355177.1">
    <property type="nucleotide sequence ID" value="NZ_CP010537.1"/>
</dbReference>
<evidence type="ECO:0000313" key="3">
    <source>
        <dbReference type="Proteomes" id="UP000031843"/>
    </source>
</evidence>
<dbReference type="SUPFAM" id="SSF55729">
    <property type="entry name" value="Acyl-CoA N-acyltransferases (Nat)"/>
    <property type="match status" value="1"/>
</dbReference>
<dbReference type="InterPro" id="IPR016732">
    <property type="entry name" value="UCP018688"/>
</dbReference>
<dbReference type="Proteomes" id="UP000031843">
    <property type="component" value="Chromosome secondary"/>
</dbReference>
<reference evidence="2 3" key="1">
    <citation type="journal article" date="2015" name="Genome Announc.">
        <title>Complete Genome Sequence of Cupriavidus basilensis 4G11, Isolated from the Oak Ridge Field Research Center Site.</title>
        <authorList>
            <person name="Ray J."/>
            <person name="Waters R.J."/>
            <person name="Skerker J.M."/>
            <person name="Kuehl J.V."/>
            <person name="Price M.N."/>
            <person name="Huang J."/>
            <person name="Chakraborty R."/>
            <person name="Arkin A.P."/>
            <person name="Deutschbauer A."/>
        </authorList>
    </citation>
    <scope>NUCLEOTIDE SEQUENCE [LARGE SCALE GENOMIC DNA]</scope>
    <source>
        <strain evidence="2">4G11</strain>
    </source>
</reference>
<dbReference type="InterPro" id="IPR016181">
    <property type="entry name" value="Acyl_CoA_acyltransferase"/>
</dbReference>
<name>A0A0C4YMV3_9BURK</name>
<sequence length="300" mass="33041">MNGPAAPVQAAHGDPLVPALAAGIDAALRRLSADPGETCLSEHAFANLYLFRQAHAYRYVGGDYPHISGVTYDGARHVLPLFALETTPVDVLRALLCEHACFYPLSTAQVARLDPAIFTWTASRADADYLYPAANFTAYRGTTLAKKRNLMKQLLATHAVTARAYHPGLADQALAVHEGWMQAKHKAHGEADDTPCVEALQHAERLGLEGFLYEIAGQPVGFVLAQEIRPTVFAMRFAKGLAACKGIYQYMFHHFCTAYPRPVAWLNFEQDMGLDNFRQTKLSYAPSALLPKFRVRLRVG</sequence>
<gene>
    <name evidence="2" type="ORF">RR42_s1801</name>
</gene>
<dbReference type="AlphaFoldDB" id="A0A0C4YMV3"/>
<dbReference type="Gene3D" id="3.40.630.30">
    <property type="match status" value="1"/>
</dbReference>
<accession>A0A0C4YMV3</accession>
<dbReference type="STRING" id="68895.RR42_s1801"/>
<dbReference type="PANTHER" id="PTHR41373:SF1">
    <property type="entry name" value="PHOSPHATIDYLGLYCEROL LYSYLTRANSFERASE C-TERMINAL DOMAIN-CONTAINING PROTEIN"/>
    <property type="match status" value="1"/>
</dbReference>